<feature type="binding site" evidence="4">
    <location>
        <begin position="67"/>
        <end position="71"/>
    </location>
    <ligand>
        <name>D-ribulose 5-phosphate</name>
        <dbReference type="ChEBI" id="CHEBI:58121"/>
    </ligand>
</feature>
<dbReference type="EMBL" id="OJIN01000231">
    <property type="protein sequence ID" value="SPD76212.1"/>
    <property type="molecule type" value="Genomic_DNA"/>
</dbReference>
<dbReference type="NCBIfam" id="TIGR00689">
    <property type="entry name" value="rpiB_lacA_lacB"/>
    <property type="match status" value="1"/>
</dbReference>
<feature type="active site" description="Proton donor" evidence="3">
    <location>
        <position position="99"/>
    </location>
</feature>
<dbReference type="Gene3D" id="3.40.1400.10">
    <property type="entry name" value="Sugar-phosphate isomerase, RpiB/LacA/LacB"/>
    <property type="match status" value="1"/>
</dbReference>
<dbReference type="PANTHER" id="PTHR30345">
    <property type="entry name" value="RIBOSE-5-PHOSPHATE ISOMERASE B"/>
    <property type="match status" value="1"/>
</dbReference>
<evidence type="ECO:0000256" key="2">
    <source>
        <dbReference type="ARBA" id="ARBA00023235"/>
    </source>
</evidence>
<gene>
    <name evidence="5" type="primary">rpiB</name>
    <name evidence="5" type="ORF">PITCH_A850015</name>
</gene>
<evidence type="ECO:0000256" key="3">
    <source>
        <dbReference type="PIRSR" id="PIRSR005384-1"/>
    </source>
</evidence>
<dbReference type="InterPro" id="IPR003500">
    <property type="entry name" value="RpiB_LacA_LacB"/>
</dbReference>
<dbReference type="GO" id="GO:0005975">
    <property type="term" value="P:carbohydrate metabolic process"/>
    <property type="evidence" value="ECO:0007669"/>
    <property type="project" value="InterPro"/>
</dbReference>
<dbReference type="PIRSF" id="PIRSF005384">
    <property type="entry name" value="RpiB_LacA_B"/>
    <property type="match status" value="1"/>
</dbReference>
<proteinExistence type="inferred from homology"/>
<feature type="binding site" evidence="4">
    <location>
        <begin position="8"/>
        <end position="9"/>
    </location>
    <ligand>
        <name>D-ribulose 5-phosphate</name>
        <dbReference type="ChEBI" id="CHEBI:58121"/>
    </ligand>
</feature>
<dbReference type="GO" id="GO:0004751">
    <property type="term" value="F:ribose-5-phosphate isomerase activity"/>
    <property type="evidence" value="ECO:0007669"/>
    <property type="project" value="UniProtKB-EC"/>
</dbReference>
<dbReference type="SUPFAM" id="SSF89623">
    <property type="entry name" value="Ribose/Galactose isomerase RpiB/AlsB"/>
    <property type="match status" value="1"/>
</dbReference>
<feature type="binding site" evidence="4">
    <location>
        <position position="110"/>
    </location>
    <ligand>
        <name>D-ribulose 5-phosphate</name>
        <dbReference type="ChEBI" id="CHEBI:58121"/>
    </ligand>
</feature>
<evidence type="ECO:0000256" key="1">
    <source>
        <dbReference type="ARBA" id="ARBA00008754"/>
    </source>
</evidence>
<feature type="binding site" evidence="4">
    <location>
        <position position="100"/>
    </location>
    <ligand>
        <name>D-ribulose 5-phosphate</name>
        <dbReference type="ChEBI" id="CHEBI:58121"/>
    </ligand>
</feature>
<feature type="binding site" evidence="4">
    <location>
        <position position="133"/>
    </location>
    <ligand>
        <name>D-ribulose 5-phosphate</name>
        <dbReference type="ChEBI" id="CHEBI:58121"/>
    </ligand>
</feature>
<sequence>MKVIVGSDHAGFDLKEACKTHLIKQKDLTVDDVGVFSKDSADYPRVAHMVARAISEGEYDRGILICGSGIGMSIVANRYKGVRAALCHNGYVARMARMHNNANILAMGERMIGVGVALDMVDNFLNTPFEGGRHQSRLDQIDSGA</sequence>
<dbReference type="Pfam" id="PF02502">
    <property type="entry name" value="LacAB_rpiB"/>
    <property type="match status" value="1"/>
</dbReference>
<evidence type="ECO:0000256" key="4">
    <source>
        <dbReference type="PIRSR" id="PIRSR005384-2"/>
    </source>
</evidence>
<name>A0A445N3C1_9BACT</name>
<feature type="binding site" evidence="4">
    <location>
        <position position="137"/>
    </location>
    <ligand>
        <name>D-ribulose 5-phosphate</name>
        <dbReference type="ChEBI" id="CHEBI:58121"/>
    </ligand>
</feature>
<dbReference type="EC" id="5.3.1.6" evidence="5"/>
<dbReference type="InterPro" id="IPR036569">
    <property type="entry name" value="RpiB_LacA_LacB_sf"/>
</dbReference>
<protein>
    <submittedName>
        <fullName evidence="5">Ribose-5-phosphate isomerase B</fullName>
        <ecNumber evidence="5">5.3.1.6</ecNumber>
    </submittedName>
</protein>
<dbReference type="PANTHER" id="PTHR30345:SF0">
    <property type="entry name" value="DNA DAMAGE-REPAIR_TOLERATION PROTEIN DRT102"/>
    <property type="match status" value="1"/>
</dbReference>
<dbReference type="AlphaFoldDB" id="A0A445N3C1"/>
<accession>A0A445N3C1</accession>
<comment type="similarity">
    <text evidence="1">Belongs to the LacAB/RpiB family.</text>
</comment>
<keyword evidence="2 5" id="KW-0413">Isomerase</keyword>
<reference evidence="5" key="1">
    <citation type="submission" date="2018-01" db="EMBL/GenBank/DDBJ databases">
        <authorList>
            <person name="Regsiter A."/>
            <person name="William W."/>
        </authorList>
    </citation>
    <scope>NUCLEOTIDE SEQUENCE</scope>
    <source>
        <strain evidence="5">TRIP AH-1</strain>
    </source>
</reference>
<feature type="active site" description="Proton acceptor" evidence="3">
    <location>
        <position position="66"/>
    </location>
</feature>
<dbReference type="InterPro" id="IPR004785">
    <property type="entry name" value="RpiB"/>
</dbReference>
<dbReference type="NCBIfam" id="NF004051">
    <property type="entry name" value="PRK05571.1"/>
    <property type="match status" value="1"/>
</dbReference>
<evidence type="ECO:0000313" key="5">
    <source>
        <dbReference type="EMBL" id="SPD76212.1"/>
    </source>
</evidence>
<organism evidence="5">
    <name type="scientific">uncultured Desulfobacterium sp</name>
    <dbReference type="NCBI Taxonomy" id="201089"/>
    <lineage>
        <taxon>Bacteria</taxon>
        <taxon>Pseudomonadati</taxon>
        <taxon>Thermodesulfobacteriota</taxon>
        <taxon>Desulfobacteria</taxon>
        <taxon>Desulfobacterales</taxon>
        <taxon>Desulfobacteriaceae</taxon>
        <taxon>Desulfobacterium</taxon>
        <taxon>environmental samples</taxon>
    </lineage>
</organism>
<dbReference type="NCBIfam" id="TIGR01120">
    <property type="entry name" value="rpiB"/>
    <property type="match status" value="1"/>
</dbReference>